<evidence type="ECO:0000313" key="3">
    <source>
        <dbReference type="Proteomes" id="UP001163046"/>
    </source>
</evidence>
<accession>A0A9X0CT60</accession>
<feature type="region of interest" description="Disordered" evidence="1">
    <location>
        <begin position="58"/>
        <end position="100"/>
    </location>
</feature>
<protein>
    <submittedName>
        <fullName evidence="2">Uncharacterized protein</fullName>
    </submittedName>
</protein>
<evidence type="ECO:0000256" key="1">
    <source>
        <dbReference type="SAM" id="MobiDB-lite"/>
    </source>
</evidence>
<keyword evidence="3" id="KW-1185">Reference proteome</keyword>
<reference evidence="2" key="1">
    <citation type="submission" date="2023-01" db="EMBL/GenBank/DDBJ databases">
        <title>Genome assembly of the deep-sea coral Lophelia pertusa.</title>
        <authorList>
            <person name="Herrera S."/>
            <person name="Cordes E."/>
        </authorList>
    </citation>
    <scope>NUCLEOTIDE SEQUENCE</scope>
    <source>
        <strain evidence="2">USNM1676648</strain>
        <tissue evidence="2">Polyp</tissue>
    </source>
</reference>
<organism evidence="2 3">
    <name type="scientific">Desmophyllum pertusum</name>
    <dbReference type="NCBI Taxonomy" id="174260"/>
    <lineage>
        <taxon>Eukaryota</taxon>
        <taxon>Metazoa</taxon>
        <taxon>Cnidaria</taxon>
        <taxon>Anthozoa</taxon>
        <taxon>Hexacorallia</taxon>
        <taxon>Scleractinia</taxon>
        <taxon>Caryophylliina</taxon>
        <taxon>Caryophylliidae</taxon>
        <taxon>Desmophyllum</taxon>
    </lineage>
</organism>
<name>A0A9X0CT60_9CNID</name>
<dbReference type="Proteomes" id="UP001163046">
    <property type="component" value="Unassembled WGS sequence"/>
</dbReference>
<evidence type="ECO:0000313" key="2">
    <source>
        <dbReference type="EMBL" id="KAJ7374591.1"/>
    </source>
</evidence>
<gene>
    <name evidence="2" type="ORF">OS493_004929</name>
</gene>
<comment type="caution">
    <text evidence="2">The sequence shown here is derived from an EMBL/GenBank/DDBJ whole genome shotgun (WGS) entry which is preliminary data.</text>
</comment>
<dbReference type="AlphaFoldDB" id="A0A9X0CT60"/>
<proteinExistence type="predicted"/>
<dbReference type="EMBL" id="MU826827">
    <property type="protein sequence ID" value="KAJ7374591.1"/>
    <property type="molecule type" value="Genomic_DNA"/>
</dbReference>
<sequence length="161" mass="16950">MALMCKTPNVHRNQEKDRNVTAVDVVPQGTQGAVDVVPQGPQGAVDVVTPGTLGSCGCGTPGIPGKPGIPGSDGPQGPPGEPGVPNTRTSGRNREHRVPQGYQTGNSVQRETSTATWTTGIYMTVNLSRRRTFRTSEWSIRETRESGLQTNASVGSLLLTA</sequence>